<evidence type="ECO:0000256" key="6">
    <source>
        <dbReference type="SAM" id="MobiDB-lite"/>
    </source>
</evidence>
<dbReference type="InterPro" id="IPR014977">
    <property type="entry name" value="WRC_dom"/>
</dbReference>
<dbReference type="GO" id="GO:0005634">
    <property type="term" value="C:nucleus"/>
    <property type="evidence" value="ECO:0007669"/>
    <property type="project" value="UniProtKB-SubCell"/>
</dbReference>
<dbReference type="GO" id="GO:0006355">
    <property type="term" value="P:regulation of DNA-templated transcription"/>
    <property type="evidence" value="ECO:0007669"/>
    <property type="project" value="InterPro"/>
</dbReference>
<keyword evidence="5" id="KW-0805">Transcription regulation</keyword>
<evidence type="ECO:0000256" key="3">
    <source>
        <dbReference type="ARBA" id="ARBA00023242"/>
    </source>
</evidence>
<feature type="short sequence motif" description="Bipartite nuclear localization signal" evidence="4">
    <location>
        <begin position="182"/>
        <end position="189"/>
    </location>
</feature>
<feature type="short sequence motif" description="Bipartite nuclear localization signal" evidence="4">
    <location>
        <begin position="154"/>
        <end position="164"/>
    </location>
</feature>
<dbReference type="PROSITE" id="PS51667">
    <property type="entry name" value="WRC"/>
    <property type="match status" value="1"/>
</dbReference>
<dbReference type="GO" id="GO:0099402">
    <property type="term" value="P:plant organ development"/>
    <property type="evidence" value="ECO:0007669"/>
    <property type="project" value="UniProtKB-ARBA"/>
</dbReference>
<name>A0AB32WGZ7_THECC</name>
<dbReference type="InterPro" id="IPR031137">
    <property type="entry name" value="GRF"/>
</dbReference>
<dbReference type="SMART" id="SM00951">
    <property type="entry name" value="QLQ"/>
    <property type="match status" value="1"/>
</dbReference>
<feature type="compositionally biased region" description="Low complexity" evidence="6">
    <location>
        <begin position="338"/>
        <end position="347"/>
    </location>
</feature>
<dbReference type="Proteomes" id="UP000694886">
    <property type="component" value="Chromosome 5"/>
</dbReference>
<evidence type="ECO:0000313" key="9">
    <source>
        <dbReference type="Proteomes" id="UP000694886"/>
    </source>
</evidence>
<comment type="function">
    <text evidence="5">Transcription activator.</text>
</comment>
<evidence type="ECO:0000313" key="10">
    <source>
        <dbReference type="RefSeq" id="XP_017977111.1"/>
    </source>
</evidence>
<feature type="region of interest" description="Disordered" evidence="6">
    <location>
        <begin position="261"/>
        <end position="286"/>
    </location>
</feature>
<comment type="similarity">
    <text evidence="2 5">Belongs to the GRF family.</text>
</comment>
<dbReference type="GeneID" id="18598179"/>
<keyword evidence="5" id="KW-0010">Activator</keyword>
<dbReference type="RefSeq" id="XP_017977111.1">
    <property type="nucleotide sequence ID" value="XM_018121622.1"/>
</dbReference>
<protein>
    <recommendedName>
        <fullName evidence="5">Growth-regulating factor</fullName>
    </recommendedName>
</protein>
<evidence type="ECO:0000256" key="5">
    <source>
        <dbReference type="RuleBase" id="RU367127"/>
    </source>
</evidence>
<keyword evidence="3 4" id="KW-0539">Nucleus</keyword>
<accession>A0AB32WGZ7</accession>
<proteinExistence type="inferred from homology"/>
<organism evidence="9 10">
    <name type="scientific">Theobroma cacao</name>
    <name type="common">Cacao</name>
    <name type="synonym">Cocoa</name>
    <dbReference type="NCBI Taxonomy" id="3641"/>
    <lineage>
        <taxon>Eukaryota</taxon>
        <taxon>Viridiplantae</taxon>
        <taxon>Streptophyta</taxon>
        <taxon>Embryophyta</taxon>
        <taxon>Tracheophyta</taxon>
        <taxon>Spermatophyta</taxon>
        <taxon>Magnoliopsida</taxon>
        <taxon>eudicotyledons</taxon>
        <taxon>Gunneridae</taxon>
        <taxon>Pentapetalae</taxon>
        <taxon>rosids</taxon>
        <taxon>malvids</taxon>
        <taxon>Malvales</taxon>
        <taxon>Malvaceae</taxon>
        <taxon>Byttnerioideae</taxon>
        <taxon>Theobroma</taxon>
    </lineage>
</organism>
<sequence length="365" mass="39547">MDLHLKQWRNQHESEQQPSAKIPKLLLDPHHQHQQQQQQHPSESSALPLFVPEPNSKISSNLSAVPDSTTRFPRMGSYFSLAQWQELELQALIYRYMLAGATVPPELLQPIKKSLLHSPAYFLHHPLQHYSHYQPALLQSGYWGRAAMDPEPGRCRRTDGKKWRCSRDVVAGQKYCERHMHRGRNRSRKPVEMPTSSTTANNNATAAFGGASGAGVGAIGCGALKVTSPIPASPLAVVANGTNNFGLSGPSPPIDLLHLNHRSQQDPDNTGTSASPMSSATCLSISMPGNSSSDVSLKLSTGNVDQLGPRDSERNWAAGWATNQVASMGGPLAEALRSSTSNSSPTSVLHQLPRGSASETSYVNT</sequence>
<dbReference type="Pfam" id="PF08880">
    <property type="entry name" value="QLQ"/>
    <property type="match status" value="1"/>
</dbReference>
<feature type="domain" description="WRC" evidence="8">
    <location>
        <begin position="149"/>
        <end position="193"/>
    </location>
</feature>
<reference evidence="9" key="1">
    <citation type="journal article" date="1997" name="Nucleic Acids Res.">
        <title>tRNAscan-SE: a program for improved detection of transfer RNA genes in genomic sequence.</title>
        <authorList>
            <person name="Lowe T.M."/>
            <person name="Eddy S.R."/>
        </authorList>
    </citation>
    <scope>NUCLEOTIDE SEQUENCE [LARGE SCALE GENOMIC DNA]</scope>
    <source>
        <strain evidence="9">r\B97-61/B2</strain>
    </source>
</reference>
<dbReference type="InterPro" id="IPR014978">
    <property type="entry name" value="Gln-Leu-Gln_QLQ"/>
</dbReference>
<dbReference type="PANTHER" id="PTHR31602:SF63">
    <property type="entry name" value="GROWTH-REGULATING FACTOR 3"/>
    <property type="match status" value="1"/>
</dbReference>
<evidence type="ECO:0000256" key="4">
    <source>
        <dbReference type="PROSITE-ProRule" id="PRU01002"/>
    </source>
</evidence>
<dbReference type="AlphaFoldDB" id="A0AB32WGZ7"/>
<dbReference type="Pfam" id="PF08879">
    <property type="entry name" value="WRC"/>
    <property type="match status" value="1"/>
</dbReference>
<dbReference type="Gramene" id="Tc05v2_t007190.2">
    <property type="protein sequence ID" value="Tc05v2_p007190.2"/>
    <property type="gene ID" value="Tc05v2_g007190"/>
</dbReference>
<dbReference type="GO" id="GO:0006351">
    <property type="term" value="P:DNA-templated transcription"/>
    <property type="evidence" value="ECO:0007669"/>
    <property type="project" value="UniProtKB-UniRule"/>
</dbReference>
<comment type="subcellular location">
    <subcellularLocation>
        <location evidence="1 4 5">Nucleus</location>
    </subcellularLocation>
</comment>
<dbReference type="PROSITE" id="PS51666">
    <property type="entry name" value="QLQ"/>
    <property type="match status" value="1"/>
</dbReference>
<keyword evidence="5" id="KW-0804">Transcription</keyword>
<dbReference type="GO" id="GO:0005524">
    <property type="term" value="F:ATP binding"/>
    <property type="evidence" value="ECO:0007669"/>
    <property type="project" value="UniProtKB-UniRule"/>
</dbReference>
<feature type="compositionally biased region" description="Polar residues" evidence="6">
    <location>
        <begin position="266"/>
        <end position="286"/>
    </location>
</feature>
<evidence type="ECO:0000256" key="2">
    <source>
        <dbReference type="ARBA" id="ARBA00008122"/>
    </source>
</evidence>
<reference evidence="10" key="2">
    <citation type="submission" date="2025-08" db="UniProtKB">
        <authorList>
            <consortium name="RefSeq"/>
        </authorList>
    </citation>
    <scope>IDENTIFICATION</scope>
</reference>
<gene>
    <name evidence="10" type="primary">LOC18598179</name>
</gene>
<feature type="region of interest" description="Disordered" evidence="6">
    <location>
        <begin position="29"/>
        <end position="50"/>
    </location>
</feature>
<feature type="region of interest" description="Disordered" evidence="6">
    <location>
        <begin position="335"/>
        <end position="365"/>
    </location>
</feature>
<evidence type="ECO:0000259" key="7">
    <source>
        <dbReference type="PROSITE" id="PS51666"/>
    </source>
</evidence>
<dbReference type="PANTHER" id="PTHR31602">
    <property type="entry name" value="GROWTH-REGULATING FACTOR 5"/>
    <property type="match status" value="1"/>
</dbReference>
<feature type="domain" description="QLQ" evidence="7">
    <location>
        <begin position="78"/>
        <end position="113"/>
    </location>
</feature>
<comment type="domain">
    <text evidence="5">The QLQ domain and WRC domain may be involved in protein-protein interaction and DNA-binding, respectively.</text>
</comment>
<evidence type="ECO:0000259" key="8">
    <source>
        <dbReference type="PROSITE" id="PS51667"/>
    </source>
</evidence>
<evidence type="ECO:0000256" key="1">
    <source>
        <dbReference type="ARBA" id="ARBA00004123"/>
    </source>
</evidence>